<dbReference type="Pfam" id="PF05396">
    <property type="entry name" value="Phage_T7_Capsid"/>
    <property type="match status" value="1"/>
</dbReference>
<evidence type="ECO:0000313" key="2">
    <source>
        <dbReference type="Proteomes" id="UP000595362"/>
    </source>
</evidence>
<evidence type="ECO:0000313" key="1">
    <source>
        <dbReference type="EMBL" id="QQG36023.1"/>
    </source>
</evidence>
<organism evidence="1 2">
    <name type="scientific">Micavibrio aeruginosavorus</name>
    <dbReference type="NCBI Taxonomy" id="349221"/>
    <lineage>
        <taxon>Bacteria</taxon>
        <taxon>Pseudomonadati</taxon>
        <taxon>Bdellovibrionota</taxon>
        <taxon>Bdellovibrionia</taxon>
        <taxon>Bdellovibrionales</taxon>
        <taxon>Pseudobdellovibrionaceae</taxon>
        <taxon>Micavibrio</taxon>
    </lineage>
</organism>
<dbReference type="EMBL" id="CP066681">
    <property type="protein sequence ID" value="QQG36023.1"/>
    <property type="molecule type" value="Genomic_DNA"/>
</dbReference>
<dbReference type="InterPro" id="IPR008768">
    <property type="entry name" value="Gp9-like"/>
</dbReference>
<name>A0A7T5R1X2_9BACT</name>
<dbReference type="Proteomes" id="UP000595362">
    <property type="component" value="Chromosome"/>
</dbReference>
<proteinExistence type="predicted"/>
<sequence length="234" mass="26424">MNDNLLTPEIETSSRKPANLPEKFWDDGKQEIRIEALLASYLELEKKLSTMINPQDRARVLSTLGVPETPDAYEINVSHGLFPVDSDVNKRLHERGFTPEQAQMVYDLAVEKMVPMVLELADEFKAEREVDRLIAAFGGPEKWAEISRQLLAYGQKNLPPAVLSNLAGSFEGVMALYRLMCGEEPVMAREDTLSGAGDERDLQSMMRDPRYWKTKDPAFVAQVTDGFRRLYAGQ</sequence>
<protein>
    <submittedName>
        <fullName evidence="1">Uncharacterized protein</fullName>
    </submittedName>
</protein>
<accession>A0A7T5R1X2</accession>
<reference evidence="1 2" key="1">
    <citation type="submission" date="2020-07" db="EMBL/GenBank/DDBJ databases">
        <title>Huge and variable diversity of episymbiotic CPR bacteria and DPANN archaea in groundwater ecosystems.</title>
        <authorList>
            <person name="He C.Y."/>
            <person name="Keren R."/>
            <person name="Whittaker M."/>
            <person name="Farag I.F."/>
            <person name="Doudna J."/>
            <person name="Cate J.H.D."/>
            <person name="Banfield J.F."/>
        </authorList>
    </citation>
    <scope>NUCLEOTIDE SEQUENCE [LARGE SCALE GENOMIC DNA]</scope>
    <source>
        <strain evidence="1">NC_groundwater_70_Ag_B-0.1um_54_66</strain>
    </source>
</reference>
<dbReference type="AlphaFoldDB" id="A0A7T5R1X2"/>
<gene>
    <name evidence="1" type="ORF">HYS17_11065</name>
</gene>